<accession>A0A523BAH7</accession>
<keyword evidence="4" id="KW-0677">Repeat</keyword>
<evidence type="ECO:0000313" key="11">
    <source>
        <dbReference type="Proteomes" id="UP000316080"/>
    </source>
</evidence>
<gene>
    <name evidence="10" type="ORF">DSO09_05480</name>
    <name evidence="9" type="ORF">EF809_00115</name>
</gene>
<evidence type="ECO:0000259" key="8">
    <source>
        <dbReference type="PROSITE" id="PS51379"/>
    </source>
</evidence>
<evidence type="ECO:0000256" key="2">
    <source>
        <dbReference type="ARBA" id="ARBA00022485"/>
    </source>
</evidence>
<keyword evidence="6" id="KW-0408">Iron</keyword>
<protein>
    <submittedName>
        <fullName evidence="9">4Fe-4S dicluster domain-containing protein</fullName>
    </submittedName>
</protein>
<dbReference type="GO" id="GO:0046872">
    <property type="term" value="F:metal ion binding"/>
    <property type="evidence" value="ECO:0007669"/>
    <property type="project" value="UniProtKB-KW"/>
</dbReference>
<feature type="domain" description="4Fe-4S ferredoxin-type" evidence="8">
    <location>
        <begin position="30"/>
        <end position="59"/>
    </location>
</feature>
<dbReference type="EMBL" id="QNVI01000061">
    <property type="protein sequence ID" value="TDA37957.1"/>
    <property type="molecule type" value="Genomic_DNA"/>
</dbReference>
<evidence type="ECO:0000313" key="12">
    <source>
        <dbReference type="Proteomes" id="UP000317265"/>
    </source>
</evidence>
<evidence type="ECO:0000256" key="1">
    <source>
        <dbReference type="ARBA" id="ARBA00001966"/>
    </source>
</evidence>
<dbReference type="GO" id="GO:0051539">
    <property type="term" value="F:4 iron, 4 sulfur cluster binding"/>
    <property type="evidence" value="ECO:0007669"/>
    <property type="project" value="UniProtKB-KW"/>
</dbReference>
<evidence type="ECO:0000313" key="9">
    <source>
        <dbReference type="EMBL" id="RZN57849.1"/>
    </source>
</evidence>
<feature type="domain" description="4Fe-4S ferredoxin-type" evidence="8">
    <location>
        <begin position="60"/>
        <end position="89"/>
    </location>
</feature>
<dbReference type="Proteomes" id="UP000317265">
    <property type="component" value="Unassembled WGS sequence"/>
</dbReference>
<dbReference type="PANTHER" id="PTHR43724:SF1">
    <property type="entry name" value="PYRUVATE SYNTHASE SUBUNIT PORD"/>
    <property type="match status" value="1"/>
</dbReference>
<evidence type="ECO:0000256" key="3">
    <source>
        <dbReference type="ARBA" id="ARBA00022723"/>
    </source>
</evidence>
<dbReference type="PROSITE" id="PS51379">
    <property type="entry name" value="4FE4S_FER_2"/>
    <property type="match status" value="2"/>
</dbReference>
<dbReference type="Pfam" id="PF14697">
    <property type="entry name" value="Fer4_21"/>
    <property type="match status" value="1"/>
</dbReference>
<evidence type="ECO:0000256" key="4">
    <source>
        <dbReference type="ARBA" id="ARBA00022737"/>
    </source>
</evidence>
<evidence type="ECO:0000256" key="5">
    <source>
        <dbReference type="ARBA" id="ARBA00022982"/>
    </source>
</evidence>
<dbReference type="GO" id="GO:0016625">
    <property type="term" value="F:oxidoreductase activity, acting on the aldehyde or oxo group of donors, iron-sulfur protein as acceptor"/>
    <property type="evidence" value="ECO:0007669"/>
    <property type="project" value="InterPro"/>
</dbReference>
<dbReference type="EMBL" id="RXIH01000001">
    <property type="protein sequence ID" value="RZN57849.1"/>
    <property type="molecule type" value="Genomic_DNA"/>
</dbReference>
<reference evidence="9 11" key="2">
    <citation type="journal article" date="2019" name="Nat. Microbiol.">
        <title>Wide diversity of methane and short-chain alkane metabolisms in uncultured archaea.</title>
        <authorList>
            <person name="Borrel G."/>
            <person name="Adam P.S."/>
            <person name="McKay L.J."/>
            <person name="Chen L.X."/>
            <person name="Sierra-Garcia I.N."/>
            <person name="Sieber C.M."/>
            <person name="Letourneur Q."/>
            <person name="Ghozlane A."/>
            <person name="Andersen G.L."/>
            <person name="Li W.J."/>
            <person name="Hallam S.J."/>
            <person name="Muyzer G."/>
            <person name="de Oliveira V.M."/>
            <person name="Inskeep W.P."/>
            <person name="Banfield J.F."/>
            <person name="Gribaldo S."/>
        </authorList>
    </citation>
    <scope>NUCLEOTIDE SEQUENCE [LARGE SCALE GENOMIC DNA]</scope>
    <source>
        <strain evidence="9">Verst-YHS</strain>
    </source>
</reference>
<sequence>MKTWKEIPIGAMIIEPGSSIEFDVTLWRVFRPVLDKNKCTKCGLCWIYCPEGAIMVKEDGSYEINLSYCKGCGICQKSCNVKAITMVREDEKSST</sequence>
<dbReference type="Gene3D" id="3.30.70.20">
    <property type="match status" value="2"/>
</dbReference>
<dbReference type="Proteomes" id="UP000316080">
    <property type="component" value="Unassembled WGS sequence"/>
</dbReference>
<organism evidence="10 12">
    <name type="scientific">Thermoproteota archaeon</name>
    <dbReference type="NCBI Taxonomy" id="2056631"/>
    <lineage>
        <taxon>Archaea</taxon>
        <taxon>Thermoproteota</taxon>
    </lineage>
</organism>
<evidence type="ECO:0000256" key="7">
    <source>
        <dbReference type="ARBA" id="ARBA00023014"/>
    </source>
</evidence>
<proteinExistence type="predicted"/>
<dbReference type="PROSITE" id="PS00198">
    <property type="entry name" value="4FE4S_FER_1"/>
    <property type="match status" value="1"/>
</dbReference>
<dbReference type="PANTHER" id="PTHR43724">
    <property type="entry name" value="PYRUVATE SYNTHASE SUBUNIT PORD"/>
    <property type="match status" value="1"/>
</dbReference>
<dbReference type="InterPro" id="IPR017896">
    <property type="entry name" value="4Fe4S_Fe-S-bd"/>
</dbReference>
<keyword evidence="5" id="KW-0249">Electron transport</keyword>
<evidence type="ECO:0000256" key="6">
    <source>
        <dbReference type="ARBA" id="ARBA00023004"/>
    </source>
</evidence>
<reference evidence="10 12" key="1">
    <citation type="journal article" date="2019" name="Nat. Microbiol.">
        <title>Expanding anaerobic alkane metabolism in the domain of Archaea.</title>
        <authorList>
            <person name="Wang Y."/>
            <person name="Wegener G."/>
            <person name="Hou J."/>
            <person name="Wang F."/>
            <person name="Xiao X."/>
        </authorList>
    </citation>
    <scope>NUCLEOTIDE SEQUENCE [LARGE SCALE GENOMIC DNA]</scope>
    <source>
        <strain evidence="10">WYZ-LMO11</strain>
    </source>
</reference>
<keyword evidence="5" id="KW-0813">Transport</keyword>
<evidence type="ECO:0000313" key="10">
    <source>
        <dbReference type="EMBL" id="TDA37957.1"/>
    </source>
</evidence>
<dbReference type="InterPro" id="IPR017900">
    <property type="entry name" value="4Fe4S_Fe_S_CS"/>
</dbReference>
<name>A0A523BAH7_9CREN</name>
<keyword evidence="7" id="KW-0411">Iron-sulfur</keyword>
<keyword evidence="2" id="KW-0004">4Fe-4S</keyword>
<dbReference type="InterPro" id="IPR011898">
    <property type="entry name" value="PorD_KorD"/>
</dbReference>
<dbReference type="SUPFAM" id="SSF54862">
    <property type="entry name" value="4Fe-4S ferredoxins"/>
    <property type="match status" value="1"/>
</dbReference>
<dbReference type="NCBIfam" id="TIGR02179">
    <property type="entry name" value="PorD_KorD"/>
    <property type="match status" value="1"/>
</dbReference>
<comment type="cofactor">
    <cofactor evidence="1">
        <name>[4Fe-4S] cluster</name>
        <dbReference type="ChEBI" id="CHEBI:49883"/>
    </cofactor>
</comment>
<comment type="caution">
    <text evidence="10">The sequence shown here is derived from an EMBL/GenBank/DDBJ whole genome shotgun (WGS) entry which is preliminary data.</text>
</comment>
<keyword evidence="3" id="KW-0479">Metal-binding</keyword>
<dbReference type="AlphaFoldDB" id="A0A523BAH7"/>